<proteinExistence type="predicted"/>
<dbReference type="EMBL" id="FLDK01000003">
    <property type="protein sequence ID" value="SAS87076.1"/>
    <property type="molecule type" value="Genomic_DNA"/>
</dbReference>
<evidence type="ECO:0000313" key="5">
    <source>
        <dbReference type="Proteomes" id="UP000234439"/>
    </source>
</evidence>
<evidence type="ECO:0000313" key="4">
    <source>
        <dbReference type="Proteomes" id="UP000077826"/>
    </source>
</evidence>
<evidence type="ECO:0000313" key="3">
    <source>
        <dbReference type="EMBL" id="SYH30700.1"/>
    </source>
</evidence>
<evidence type="ECO:0000313" key="2">
    <source>
        <dbReference type="EMBL" id="SAS87076.1"/>
    </source>
</evidence>
<evidence type="ECO:0000313" key="6">
    <source>
        <dbReference type="Proteomes" id="UP000258673"/>
    </source>
</evidence>
<dbReference type="EMBL" id="UKUT01000003">
    <property type="protein sequence ID" value="SYH30700.1"/>
    <property type="molecule type" value="Genomic_DNA"/>
</dbReference>
<reference evidence="1 5" key="2">
    <citation type="journal article" date="2017" name="J. Infect. Dis.">
        <title>An Analysis of the Epidemic of Klebsiella pneumoniae Carbapenemase-Producing K. pneumoniae: Convergence of Two Evolutionary Mechanisms Creates the Perfect Storm.</title>
        <authorList>
            <person name="Rojas L.J."/>
            <person name="Weinstock G.M."/>
            <person name="De La Cadena E."/>
            <person name="Diaz L."/>
            <person name="Rios R."/>
            <person name="Hanson B.M."/>
            <person name="Brown J.S."/>
            <person name="Vats P."/>
            <person name="Phillips D.S."/>
            <person name="Nguyen H."/>
            <person name="Hujer K.M."/>
            <person name="Correa A."/>
            <person name="Adams M.D."/>
            <person name="Perez F."/>
            <person name="Sodergren E."/>
            <person name="Narechania A."/>
            <person name="Planet P.J."/>
            <person name="Villegas M.V."/>
            <person name="Bonomo R.A."/>
            <person name="Arias C.A."/>
        </authorList>
    </citation>
    <scope>NUCLEOTIDE SEQUENCE [LARGE SCALE GENOMIC DNA]</scope>
    <source>
        <strain evidence="1 5">COL-Kpn30</strain>
    </source>
</reference>
<dbReference type="Proteomes" id="UP000258673">
    <property type="component" value="Unassembled WGS sequence"/>
</dbReference>
<dbReference type="RefSeq" id="WP_004143907.1">
    <property type="nucleotide sequence ID" value="NZ_BGNY01000029.1"/>
</dbReference>
<dbReference type="EMBL" id="NCMJ01000043">
    <property type="protein sequence ID" value="PLE28274.1"/>
    <property type="molecule type" value="Genomic_DNA"/>
</dbReference>
<accession>A0A9Q6EYG5</accession>
<organism evidence="1 5">
    <name type="scientific">Klebsiella pneumoniae</name>
    <dbReference type="NCBI Taxonomy" id="573"/>
    <lineage>
        <taxon>Bacteria</taxon>
        <taxon>Pseudomonadati</taxon>
        <taxon>Pseudomonadota</taxon>
        <taxon>Gammaproteobacteria</taxon>
        <taxon>Enterobacterales</taxon>
        <taxon>Enterobacteriaceae</taxon>
        <taxon>Klebsiella/Raoultella group</taxon>
        <taxon>Klebsiella</taxon>
        <taxon>Klebsiella pneumoniae complex</taxon>
    </lineage>
</organism>
<name>A0A9Q6EYG5_KLEPN</name>
<dbReference type="AlphaFoldDB" id="A0A9Q6EYG5"/>
<protein>
    <submittedName>
        <fullName evidence="1">Uncharacterized protein</fullName>
    </submittedName>
</protein>
<dbReference type="Proteomes" id="UP000234439">
    <property type="component" value="Unassembled WGS sequence"/>
</dbReference>
<reference evidence="2 4" key="1">
    <citation type="submission" date="2016-04" db="EMBL/GenBank/DDBJ databases">
        <authorList>
            <consortium name="Pathogen Informatics"/>
        </authorList>
    </citation>
    <scope>NUCLEOTIDE SEQUENCE [LARGE SCALE GENOMIC DNA]</scope>
    <source>
        <strain evidence="3 6">EuSCAPE_IT093</strain>
        <strain evidence="2">K480</strain>
        <strain evidence="4">k480</strain>
    </source>
</reference>
<sequence>MKFQLAKLYRGDSFCGFGIAVNGQLLDRLASVIINTEPNIIPTATAVFNLDKSTVENQVVINLDDPVARINFESKPSDEVFEKIKNAAYEGAEKGYRNAVKSLR</sequence>
<dbReference type="Proteomes" id="UP000077826">
    <property type="component" value="Unassembled WGS sequence"/>
</dbReference>
<gene>
    <name evidence="1" type="ORF">B6I68_07920</name>
    <name evidence="2" type="ORF">SAMEA2273558_01487</name>
    <name evidence="3" type="ORF">SAMEA3515122_01578</name>
</gene>
<evidence type="ECO:0000313" key="1">
    <source>
        <dbReference type="EMBL" id="PLE28274.1"/>
    </source>
</evidence>
<comment type="caution">
    <text evidence="1">The sequence shown here is derived from an EMBL/GenBank/DDBJ whole genome shotgun (WGS) entry which is preliminary data.</text>
</comment>